<gene>
    <name evidence="2" type="ORF">BOX37_06995</name>
</gene>
<dbReference type="Pfam" id="PF00903">
    <property type="entry name" value="Glyoxalase"/>
    <property type="match status" value="1"/>
</dbReference>
<dbReference type="AlphaFoldDB" id="A0A1J0VP15"/>
<feature type="domain" description="VOC" evidence="1">
    <location>
        <begin position="4"/>
        <end position="124"/>
    </location>
</feature>
<dbReference type="KEGG" id="nsl:BOX37_06995"/>
<dbReference type="Gene3D" id="3.10.180.10">
    <property type="entry name" value="2,3-Dihydroxybiphenyl 1,2-Dioxygenase, domain 1"/>
    <property type="match status" value="1"/>
</dbReference>
<dbReference type="CDD" id="cd06587">
    <property type="entry name" value="VOC"/>
    <property type="match status" value="1"/>
</dbReference>
<dbReference type="SUPFAM" id="SSF54593">
    <property type="entry name" value="Glyoxalase/Bleomycin resistance protein/Dihydroxybiphenyl dioxygenase"/>
    <property type="match status" value="1"/>
</dbReference>
<dbReference type="InterPro" id="IPR037523">
    <property type="entry name" value="VOC_core"/>
</dbReference>
<dbReference type="RefSeq" id="WP_071926940.1">
    <property type="nucleotide sequence ID" value="NZ_CP018082.1"/>
</dbReference>
<dbReference type="InterPro" id="IPR004360">
    <property type="entry name" value="Glyas_Fos-R_dOase_dom"/>
</dbReference>
<proteinExistence type="predicted"/>
<dbReference type="EMBL" id="CP018082">
    <property type="protein sequence ID" value="APE33757.1"/>
    <property type="molecule type" value="Genomic_DNA"/>
</dbReference>
<evidence type="ECO:0000259" key="1">
    <source>
        <dbReference type="PROSITE" id="PS51819"/>
    </source>
</evidence>
<dbReference type="Proteomes" id="UP000183810">
    <property type="component" value="Chromosome"/>
</dbReference>
<name>A0A1J0VP15_9NOCA</name>
<evidence type="ECO:0000313" key="3">
    <source>
        <dbReference type="Proteomes" id="UP000183810"/>
    </source>
</evidence>
<dbReference type="OrthoDB" id="4548523at2"/>
<keyword evidence="3" id="KW-1185">Reference proteome</keyword>
<evidence type="ECO:0000313" key="2">
    <source>
        <dbReference type="EMBL" id="APE33757.1"/>
    </source>
</evidence>
<reference evidence="2" key="1">
    <citation type="submission" date="2016-11" db="EMBL/GenBank/DDBJ databases">
        <authorList>
            <person name="Jaros S."/>
            <person name="Januszkiewicz K."/>
            <person name="Wedrychowicz H."/>
        </authorList>
    </citation>
    <scope>NUCLEOTIDE SEQUENCE [LARGE SCALE GENOMIC DNA]</scope>
    <source>
        <strain evidence="2">Y48</strain>
    </source>
</reference>
<accession>A0A1J0VP15</accession>
<dbReference type="InterPro" id="IPR029068">
    <property type="entry name" value="Glyas_Bleomycin-R_OHBP_Dase"/>
</dbReference>
<dbReference type="PROSITE" id="PS51819">
    <property type="entry name" value="VOC"/>
    <property type="match status" value="1"/>
</dbReference>
<organism evidence="2 3">
    <name type="scientific">Nocardia mangyaensis</name>
    <dbReference type="NCBI Taxonomy" id="2213200"/>
    <lineage>
        <taxon>Bacteria</taxon>
        <taxon>Bacillati</taxon>
        <taxon>Actinomycetota</taxon>
        <taxon>Actinomycetes</taxon>
        <taxon>Mycobacteriales</taxon>
        <taxon>Nocardiaceae</taxon>
        <taxon>Nocardia</taxon>
    </lineage>
</organism>
<protein>
    <submittedName>
        <fullName evidence="2">Glyoxalase</fullName>
    </submittedName>
</protein>
<sequence>MLRGMATTTYYADDLTAAKDWYAAFLGIAPYFEVPGGYYEFRVGPLQAELGIINRAYAPAGAHHAPGGGGVVFWQVDDLAATHARLLELGATEYEPITERGEGTGFATAAVLDPFGNVLGIMTNPHFVAMTAPLAAAR</sequence>